<dbReference type="EMBL" id="MLYO01000041">
    <property type="protein sequence ID" value="OIK02196.1"/>
    <property type="molecule type" value="Genomic_DNA"/>
</dbReference>
<protein>
    <submittedName>
        <fullName evidence="1">Uncharacterized protein</fullName>
    </submittedName>
</protein>
<evidence type="ECO:0000313" key="2">
    <source>
        <dbReference type="Proteomes" id="UP000179642"/>
    </source>
</evidence>
<keyword evidence="2" id="KW-1185">Reference proteome</keyword>
<dbReference type="AlphaFoldDB" id="A0A1S2Q9K6"/>
<dbReference type="OrthoDB" id="4326630at2"/>
<dbReference type="RefSeq" id="WP_071383269.1">
    <property type="nucleotide sequence ID" value="NZ_MLYO01000041.1"/>
</dbReference>
<reference evidence="1 2" key="1">
    <citation type="submission" date="2016-10" db="EMBL/GenBank/DDBJ databases">
        <title>Genome sequence of Streptomyces sp. MUSC 1.</title>
        <authorList>
            <person name="Lee L.-H."/>
            <person name="Ser H.-L."/>
            <person name="Law J.W.-F."/>
        </authorList>
    </citation>
    <scope>NUCLEOTIDE SEQUENCE [LARGE SCALE GENOMIC DNA]</scope>
    <source>
        <strain evidence="1 2">MUSC 1</strain>
    </source>
</reference>
<organism evidence="1 2">
    <name type="scientific">Streptomyces monashensis</name>
    <dbReference type="NCBI Taxonomy" id="1678012"/>
    <lineage>
        <taxon>Bacteria</taxon>
        <taxon>Bacillati</taxon>
        <taxon>Actinomycetota</taxon>
        <taxon>Actinomycetes</taxon>
        <taxon>Kitasatosporales</taxon>
        <taxon>Streptomycetaceae</taxon>
        <taxon>Streptomyces</taxon>
    </lineage>
</organism>
<name>A0A1S2Q9K6_9ACTN</name>
<accession>A0A1S2Q9K6</accession>
<comment type="caution">
    <text evidence="1">The sequence shown here is derived from an EMBL/GenBank/DDBJ whole genome shotgun (WGS) entry which is preliminary data.</text>
</comment>
<dbReference type="Proteomes" id="UP000179642">
    <property type="component" value="Unassembled WGS sequence"/>
</dbReference>
<gene>
    <name evidence="1" type="ORF">BIV23_25465</name>
</gene>
<evidence type="ECO:0000313" key="1">
    <source>
        <dbReference type="EMBL" id="OIK02196.1"/>
    </source>
</evidence>
<sequence length="101" mass="11484">MWSGCPDADTGDDPEVRARLRSTWERARAAAAESDPVSARAAVTDMYDDARETRLLRAPALPRPWEADEQVRDQAKDELVNVLLLRVRDARERERLKAIEP</sequence>
<proteinExistence type="predicted"/>